<dbReference type="AlphaFoldDB" id="A0AAW0BTV4"/>
<proteinExistence type="predicted"/>
<keyword evidence="1" id="KW-1133">Transmembrane helix</keyword>
<evidence type="ECO:0000313" key="2">
    <source>
        <dbReference type="EMBL" id="KAK7030225.1"/>
    </source>
</evidence>
<name>A0AAW0BTV4_9AGAR</name>
<dbReference type="EMBL" id="JAWWNJ010000026">
    <property type="protein sequence ID" value="KAK7030225.1"/>
    <property type="molecule type" value="Genomic_DNA"/>
</dbReference>
<evidence type="ECO:0000256" key="1">
    <source>
        <dbReference type="SAM" id="Phobius"/>
    </source>
</evidence>
<comment type="caution">
    <text evidence="2">The sequence shown here is derived from an EMBL/GenBank/DDBJ whole genome shotgun (WGS) entry which is preliminary data.</text>
</comment>
<keyword evidence="1" id="KW-0812">Transmembrane</keyword>
<keyword evidence="1" id="KW-0472">Membrane</keyword>
<gene>
    <name evidence="2" type="ORF">R3P38DRAFT_3353954</name>
</gene>
<keyword evidence="3" id="KW-1185">Reference proteome</keyword>
<sequence>MYRSNFSFNLPSFAQGLERYWDRLAWGNRTQFLKLVEFQPKAGHELRIRGIGRSRELDFDSMLIRRRLVRLLASSAFVSAFCLLSSPFYSLFASPRASCFHVRDNGGWDCDCSVRRWRMRAVHLVNCPVPLSNADSTIPISNVLTPCDYVCLMNSSFIYTRAVRTVFQIRVSKADSAGDSPDDSQFDSDPKNLNPLRIGFRWSHTGRWISIILYIRLPATVITRSGRMKAVFGAVSERLIWFSPAMLSVDLSSLARRCERPEQ</sequence>
<reference evidence="2 3" key="1">
    <citation type="journal article" date="2024" name="J Genomics">
        <title>Draft genome sequencing and assembly of Favolaschia claudopus CIRM-BRFM 2984 isolated from oak limbs.</title>
        <authorList>
            <person name="Navarro D."/>
            <person name="Drula E."/>
            <person name="Chaduli D."/>
            <person name="Cazenave R."/>
            <person name="Ahrendt S."/>
            <person name="Wang J."/>
            <person name="Lipzen A."/>
            <person name="Daum C."/>
            <person name="Barry K."/>
            <person name="Grigoriev I.V."/>
            <person name="Favel A."/>
            <person name="Rosso M.N."/>
            <person name="Martin F."/>
        </authorList>
    </citation>
    <scope>NUCLEOTIDE SEQUENCE [LARGE SCALE GENOMIC DNA]</scope>
    <source>
        <strain evidence="2 3">CIRM-BRFM 2984</strain>
    </source>
</reference>
<accession>A0AAW0BTV4</accession>
<evidence type="ECO:0000313" key="3">
    <source>
        <dbReference type="Proteomes" id="UP001362999"/>
    </source>
</evidence>
<protein>
    <submittedName>
        <fullName evidence="2">Uncharacterized protein</fullName>
    </submittedName>
</protein>
<organism evidence="2 3">
    <name type="scientific">Favolaschia claudopus</name>
    <dbReference type="NCBI Taxonomy" id="2862362"/>
    <lineage>
        <taxon>Eukaryota</taxon>
        <taxon>Fungi</taxon>
        <taxon>Dikarya</taxon>
        <taxon>Basidiomycota</taxon>
        <taxon>Agaricomycotina</taxon>
        <taxon>Agaricomycetes</taxon>
        <taxon>Agaricomycetidae</taxon>
        <taxon>Agaricales</taxon>
        <taxon>Marasmiineae</taxon>
        <taxon>Mycenaceae</taxon>
        <taxon>Favolaschia</taxon>
    </lineage>
</organism>
<feature type="transmembrane region" description="Helical" evidence="1">
    <location>
        <begin position="71"/>
        <end position="92"/>
    </location>
</feature>
<dbReference type="Proteomes" id="UP001362999">
    <property type="component" value="Unassembled WGS sequence"/>
</dbReference>